<feature type="domain" description="YDG" evidence="9">
    <location>
        <begin position="250"/>
        <end position="397"/>
    </location>
</feature>
<evidence type="ECO:0000313" key="10">
    <source>
        <dbReference type="EMBL" id="GAA0148958.1"/>
    </source>
</evidence>
<dbReference type="SMART" id="SM00466">
    <property type="entry name" value="SRA"/>
    <property type="match status" value="1"/>
</dbReference>
<evidence type="ECO:0000259" key="7">
    <source>
        <dbReference type="PROSITE" id="PS50280"/>
    </source>
</evidence>
<dbReference type="PROSITE" id="PS51015">
    <property type="entry name" value="YDG"/>
    <property type="match status" value="1"/>
</dbReference>
<dbReference type="SMART" id="SM00317">
    <property type="entry name" value="SET"/>
    <property type="match status" value="1"/>
</dbReference>
<dbReference type="GO" id="GO:0005694">
    <property type="term" value="C:chromosome"/>
    <property type="evidence" value="ECO:0007669"/>
    <property type="project" value="UniProtKB-SubCell"/>
</dbReference>
<protein>
    <submittedName>
        <fullName evidence="10">Histone modifying enzyme</fullName>
    </submittedName>
</protein>
<dbReference type="InterPro" id="IPR036987">
    <property type="entry name" value="SRA-YDG_sf"/>
</dbReference>
<name>A0AAV3PCL3_LITER</name>
<dbReference type="GO" id="GO:0003690">
    <property type="term" value="F:double-stranded DNA binding"/>
    <property type="evidence" value="ECO:0007669"/>
    <property type="project" value="TreeGrafter"/>
</dbReference>
<dbReference type="Gene3D" id="2.170.270.10">
    <property type="entry name" value="SET domain"/>
    <property type="match status" value="1"/>
</dbReference>
<comment type="caution">
    <text evidence="10">The sequence shown here is derived from an EMBL/GenBank/DDBJ whole genome shotgun (WGS) entry which is preliminary data.</text>
</comment>
<dbReference type="GO" id="GO:0008270">
    <property type="term" value="F:zinc ion binding"/>
    <property type="evidence" value="ECO:0007669"/>
    <property type="project" value="InterPro"/>
</dbReference>
<dbReference type="SUPFAM" id="SSF88697">
    <property type="entry name" value="PUA domain-like"/>
    <property type="match status" value="1"/>
</dbReference>
<dbReference type="Pfam" id="PF00856">
    <property type="entry name" value="SET"/>
    <property type="match status" value="1"/>
</dbReference>
<keyword evidence="2" id="KW-0158">Chromosome</keyword>
<evidence type="ECO:0000256" key="1">
    <source>
        <dbReference type="ARBA" id="ARBA00004286"/>
    </source>
</evidence>
<evidence type="ECO:0000256" key="5">
    <source>
        <dbReference type="PROSITE-ProRule" id="PRU00358"/>
    </source>
</evidence>
<dbReference type="Pfam" id="PF02182">
    <property type="entry name" value="SAD_SRA"/>
    <property type="match status" value="1"/>
</dbReference>
<dbReference type="InterPro" id="IPR001214">
    <property type="entry name" value="SET_dom"/>
</dbReference>
<dbReference type="GO" id="GO:0042054">
    <property type="term" value="F:histone methyltransferase activity"/>
    <property type="evidence" value="ECO:0007669"/>
    <property type="project" value="InterPro"/>
</dbReference>
<dbReference type="InterPro" id="IPR003105">
    <property type="entry name" value="SRA_YDG"/>
</dbReference>
<dbReference type="AlphaFoldDB" id="A0AAV3PCL3"/>
<dbReference type="PROSITE" id="PS50867">
    <property type="entry name" value="PRE_SET"/>
    <property type="match status" value="1"/>
</dbReference>
<dbReference type="PROSITE" id="PS50280">
    <property type="entry name" value="SET"/>
    <property type="match status" value="1"/>
</dbReference>
<gene>
    <name evidence="10" type="ORF">LIER_08257</name>
</gene>
<keyword evidence="11" id="KW-1185">Reference proteome</keyword>
<dbReference type="PROSITE" id="PS51575">
    <property type="entry name" value="SAM_MT43_SUVAR39_2"/>
    <property type="match status" value="1"/>
</dbReference>
<dbReference type="PANTHER" id="PTHR45660:SF3">
    <property type="entry name" value="HISTONE-LYSINE N-METHYLTRANSFERASE FAMILY MEMBER SUVH9"/>
    <property type="match status" value="1"/>
</dbReference>
<keyword evidence="4 5" id="KW-0539">Nucleus</keyword>
<dbReference type="SUPFAM" id="SSF82199">
    <property type="entry name" value="SET domain"/>
    <property type="match status" value="1"/>
</dbReference>
<keyword evidence="3" id="KW-0156">Chromatin regulator</keyword>
<dbReference type="InterPro" id="IPR051357">
    <property type="entry name" value="H3K9_HMTase_SUVAR3-9"/>
</dbReference>
<evidence type="ECO:0000256" key="4">
    <source>
        <dbReference type="ARBA" id="ARBA00023242"/>
    </source>
</evidence>
<dbReference type="InterPro" id="IPR046341">
    <property type="entry name" value="SET_dom_sf"/>
</dbReference>
<accession>A0AAV3PCL3</accession>
<evidence type="ECO:0000259" key="8">
    <source>
        <dbReference type="PROSITE" id="PS50867"/>
    </source>
</evidence>
<dbReference type="Gene3D" id="2.30.280.10">
    <property type="entry name" value="SRA-YDG"/>
    <property type="match status" value="1"/>
</dbReference>
<dbReference type="InterPro" id="IPR007728">
    <property type="entry name" value="Pre-SET_dom"/>
</dbReference>
<feature type="domain" description="SET" evidence="7">
    <location>
        <begin position="537"/>
        <end position="680"/>
    </location>
</feature>
<dbReference type="InterPro" id="IPR025794">
    <property type="entry name" value="H3-K9-MeTrfase_plant"/>
</dbReference>
<dbReference type="FunFam" id="2.30.280.10:FF:000003">
    <property type="entry name" value="Histone-lysine N-methyltransferase, H3 lysine-9 specific SUVH5"/>
    <property type="match status" value="1"/>
</dbReference>
<evidence type="ECO:0000256" key="2">
    <source>
        <dbReference type="ARBA" id="ARBA00022454"/>
    </source>
</evidence>
<evidence type="ECO:0000313" key="11">
    <source>
        <dbReference type="Proteomes" id="UP001454036"/>
    </source>
</evidence>
<evidence type="ECO:0000259" key="9">
    <source>
        <dbReference type="PROSITE" id="PS51015"/>
    </source>
</evidence>
<dbReference type="InterPro" id="IPR015947">
    <property type="entry name" value="PUA-like_sf"/>
</dbReference>
<organism evidence="10 11">
    <name type="scientific">Lithospermum erythrorhizon</name>
    <name type="common">Purple gromwell</name>
    <name type="synonym">Lithospermum officinale var. erythrorhizon</name>
    <dbReference type="NCBI Taxonomy" id="34254"/>
    <lineage>
        <taxon>Eukaryota</taxon>
        <taxon>Viridiplantae</taxon>
        <taxon>Streptophyta</taxon>
        <taxon>Embryophyta</taxon>
        <taxon>Tracheophyta</taxon>
        <taxon>Spermatophyta</taxon>
        <taxon>Magnoliopsida</taxon>
        <taxon>eudicotyledons</taxon>
        <taxon>Gunneridae</taxon>
        <taxon>Pentapetalae</taxon>
        <taxon>asterids</taxon>
        <taxon>lamiids</taxon>
        <taxon>Boraginales</taxon>
        <taxon>Boraginaceae</taxon>
        <taxon>Boraginoideae</taxon>
        <taxon>Lithospermeae</taxon>
        <taxon>Lithospermum</taxon>
    </lineage>
</organism>
<sequence length="694" mass="77361">MTSFLPFQPDLNLLPDPTTTTSTTAAANNPTTATATATAAANIGWKIPKPEPLDEPLNLETPTPLNTIYQTPNNFTVSFSPSNVATSSAAAAPPPPSFSSEEEANTYAEYQRMSSIFRASIAKKMQKYGDMEVLESQDDSRAIVPFNEFDNGSAQVGQNGVVSTNRKKYYQRSGELVRVTDVGPDDENYFRDVMKRTRMTYNALRLLAMLEDEKNRDISVYHRKVRGDLKASAMMRDGSLWLNRDKRIVGAIPGISIGDVFFWRMEMCVIGLHGQVQAGIDYVPSSQSSNGEPIATSVIVSGGYEDDEDVGDVIIYTGQGGQDKLGKQCAHQKLETGNLALERSMYYGIEVRVVRGRKYEGSASGKVYVYDGIYRIVDCWFDGGRSGFGVYKFKLVRIPNQPEMGSTRLKFAEELRKSPLKMRPNGYVSFDISKQKENVPVFLFNDVDNQQDPLYFDYIKTSGFPPYVYGNIGNGSGCECVGGCFENCFCVTKNGGEFPYDNNGILFKGKPLIFECGRHCRCPPTCRNRVTQHGVRHRFEVFRSRVTSWGVRSLDLIPAGSFICEFAGVALTSEQAEIFTMNGDSLVYPIRFSDKWAEWGDLSQLFADYVRPSYPSVPPLDFALDVSRMRNVACYISHSSAPNAFVQLVLYDHNNISFPHLMLFALENIPPLREISIDYGVADERSAKKLAICN</sequence>
<dbReference type="Proteomes" id="UP001454036">
    <property type="component" value="Unassembled WGS sequence"/>
</dbReference>
<evidence type="ECO:0000256" key="3">
    <source>
        <dbReference type="ARBA" id="ARBA00022853"/>
    </source>
</evidence>
<dbReference type="Pfam" id="PF05033">
    <property type="entry name" value="Pre-SET"/>
    <property type="match status" value="1"/>
</dbReference>
<feature type="domain" description="Pre-SET" evidence="8">
    <location>
        <begin position="476"/>
        <end position="534"/>
    </location>
</feature>
<reference evidence="10 11" key="1">
    <citation type="submission" date="2024-01" db="EMBL/GenBank/DDBJ databases">
        <title>The complete chloroplast genome sequence of Lithospermum erythrorhizon: insights into the phylogenetic relationship among Boraginaceae species and the maternal lineages of purple gromwells.</title>
        <authorList>
            <person name="Okada T."/>
            <person name="Watanabe K."/>
        </authorList>
    </citation>
    <scope>NUCLEOTIDE SEQUENCE [LARGE SCALE GENOMIC DNA]</scope>
</reference>
<feature type="compositionally biased region" description="Low complexity" evidence="6">
    <location>
        <begin position="18"/>
        <end position="31"/>
    </location>
</feature>
<dbReference type="EMBL" id="BAABME010001326">
    <property type="protein sequence ID" value="GAA0148958.1"/>
    <property type="molecule type" value="Genomic_DNA"/>
</dbReference>
<dbReference type="PANTHER" id="PTHR45660">
    <property type="entry name" value="HISTONE-LYSINE N-METHYLTRANSFERASE SETMAR"/>
    <property type="match status" value="1"/>
</dbReference>
<dbReference type="SMART" id="SM00468">
    <property type="entry name" value="PreSET"/>
    <property type="match status" value="1"/>
</dbReference>
<comment type="subcellular location">
    <subcellularLocation>
        <location evidence="1">Chromosome</location>
    </subcellularLocation>
    <subcellularLocation>
        <location evidence="5">Nucleus</location>
    </subcellularLocation>
</comment>
<evidence type="ECO:0000256" key="6">
    <source>
        <dbReference type="SAM" id="MobiDB-lite"/>
    </source>
</evidence>
<feature type="region of interest" description="Disordered" evidence="6">
    <location>
        <begin position="1"/>
        <end position="31"/>
    </location>
</feature>
<proteinExistence type="predicted"/>
<dbReference type="GO" id="GO:0005634">
    <property type="term" value="C:nucleus"/>
    <property type="evidence" value="ECO:0007669"/>
    <property type="project" value="UniProtKB-SubCell"/>
</dbReference>